<evidence type="ECO:0000256" key="8">
    <source>
        <dbReference type="ARBA" id="ARBA00023004"/>
    </source>
</evidence>
<evidence type="ECO:0000256" key="7">
    <source>
        <dbReference type="ARBA" id="ARBA00022729"/>
    </source>
</evidence>
<sequence length="733" mass="80942">MDASTPAPRAADACSRLLPALLLCLPALASAQGEEEAVKMAPVTVSDTPITPYTVDDTAATTRLPLSLRETPQSVTVVTRQRMDDQNLQSMRDVLDNTTGIYSYAYDTERVLFTSRGFVVDNLLYDNIPATTVFSTGSIDETIDTAMYERIEIVRGATGLLSGAGNPSAAVNLVRKRADSRSFELASALTAGSWDDYRAVADLSTPLTADGSVRARAVGVYQHRESYQDFYSNEKQAFYATVDADLGPDTLLSLGYDYLETQPQANTWGSFPLFYSDGTRTDWRRSITTAADWSFWNKRTETLFAELAHRFGNGWSLNSTLTHRELGGDLALFYMEGYPDRETGEGLLAYAYRSRESGQMNALDLYAKGPFELFGRKHELVVGASQSRLKLDGYLFAAPEELPGTGNFFEWDGSYPEPDFADEGARITRITTDQTAVYAAYRFSLADSLKLIAGLRHTRWDTDYFDAYSDSQAFVYKEHPTTPYAGLVYDFLPQWSAFTSYTEIFKPQNKIDRSGSFLEPTTGQSLEVGIKGEHFGGRLNTALTLFDTRQDNVAALDPGIDPDTGAPYTVPGRPQTQASINVDGARSRGFELEVSGQPAKGWDLSFGWSNFSLEDPDGNGLNRYVPRTLVRTFTSWTPQGAWSKLTVGGGVNWQSKSFATVYAPGTDGPVATELEQSPVTLVSLLARYELTKNLSVQLNGNNLLDRKYYVLDEYGNLYFGTPSSGSVTFNLRF</sequence>
<evidence type="ECO:0000256" key="3">
    <source>
        <dbReference type="ARBA" id="ARBA00022448"/>
    </source>
</evidence>
<evidence type="ECO:0000313" key="19">
    <source>
        <dbReference type="EMBL" id="PPE75548.1"/>
    </source>
</evidence>
<feature type="signal peptide" evidence="16">
    <location>
        <begin position="1"/>
        <end position="31"/>
    </location>
</feature>
<dbReference type="Gene3D" id="2.40.170.20">
    <property type="entry name" value="TonB-dependent receptor, beta-barrel domain"/>
    <property type="match status" value="1"/>
</dbReference>
<dbReference type="InterPro" id="IPR010105">
    <property type="entry name" value="TonB_sidphr_rcpt"/>
</dbReference>
<dbReference type="EMBL" id="PSNW01000001">
    <property type="protein sequence ID" value="PPE75548.1"/>
    <property type="molecule type" value="Genomic_DNA"/>
</dbReference>
<dbReference type="InterPro" id="IPR039426">
    <property type="entry name" value="TonB-dep_rcpt-like"/>
</dbReference>
<evidence type="ECO:0000256" key="16">
    <source>
        <dbReference type="SAM" id="SignalP"/>
    </source>
</evidence>
<evidence type="ECO:0000256" key="2">
    <source>
        <dbReference type="ARBA" id="ARBA00009810"/>
    </source>
</evidence>
<dbReference type="GO" id="GO:0009279">
    <property type="term" value="C:cell outer membrane"/>
    <property type="evidence" value="ECO:0007669"/>
    <property type="project" value="UniProtKB-SubCell"/>
</dbReference>
<accession>A0A2S5TLB4</accession>
<keyword evidence="6 14" id="KW-0812">Transmembrane</keyword>
<feature type="domain" description="TonB-dependent receptor plug" evidence="18">
    <location>
        <begin position="68"/>
        <end position="168"/>
    </location>
</feature>
<dbReference type="Pfam" id="PF07715">
    <property type="entry name" value="Plug"/>
    <property type="match status" value="1"/>
</dbReference>
<comment type="similarity">
    <text evidence="2 14 15">Belongs to the TonB-dependent receptor family.</text>
</comment>
<keyword evidence="9" id="KW-0406">Ion transport</keyword>
<keyword evidence="11 14" id="KW-0472">Membrane</keyword>
<evidence type="ECO:0000313" key="20">
    <source>
        <dbReference type="Proteomes" id="UP000238220"/>
    </source>
</evidence>
<dbReference type="CDD" id="cd01347">
    <property type="entry name" value="ligand_gated_channel"/>
    <property type="match status" value="1"/>
</dbReference>
<keyword evidence="3 14" id="KW-0813">Transport</keyword>
<dbReference type="NCBIfam" id="TIGR01783">
    <property type="entry name" value="TonB-siderophor"/>
    <property type="match status" value="1"/>
</dbReference>
<keyword evidence="5" id="KW-0410">Iron transport</keyword>
<dbReference type="GO" id="GO:0015344">
    <property type="term" value="F:siderophore uptake transmembrane transporter activity"/>
    <property type="evidence" value="ECO:0007669"/>
    <property type="project" value="TreeGrafter"/>
</dbReference>
<evidence type="ECO:0000256" key="10">
    <source>
        <dbReference type="ARBA" id="ARBA00023077"/>
    </source>
</evidence>
<evidence type="ECO:0000256" key="15">
    <source>
        <dbReference type="RuleBase" id="RU003357"/>
    </source>
</evidence>
<keyword evidence="4 14" id="KW-1134">Transmembrane beta strand</keyword>
<dbReference type="GO" id="GO:0038023">
    <property type="term" value="F:signaling receptor activity"/>
    <property type="evidence" value="ECO:0007669"/>
    <property type="project" value="InterPro"/>
</dbReference>
<keyword evidence="20" id="KW-1185">Reference proteome</keyword>
<dbReference type="AlphaFoldDB" id="A0A2S5TLB4"/>
<keyword evidence="13 14" id="KW-0998">Cell outer membrane</keyword>
<dbReference type="Gene3D" id="2.170.130.10">
    <property type="entry name" value="TonB-dependent receptor, plug domain"/>
    <property type="match status" value="1"/>
</dbReference>
<evidence type="ECO:0000256" key="6">
    <source>
        <dbReference type="ARBA" id="ARBA00022692"/>
    </source>
</evidence>
<keyword evidence="12 19" id="KW-0675">Receptor</keyword>
<evidence type="ECO:0000259" key="18">
    <source>
        <dbReference type="Pfam" id="PF07715"/>
    </source>
</evidence>
<gene>
    <name evidence="19" type="ORF">C3942_01250</name>
</gene>
<evidence type="ECO:0000256" key="9">
    <source>
        <dbReference type="ARBA" id="ARBA00023065"/>
    </source>
</evidence>
<dbReference type="Proteomes" id="UP000238220">
    <property type="component" value="Unassembled WGS sequence"/>
</dbReference>
<dbReference type="RefSeq" id="WP_104228514.1">
    <property type="nucleotide sequence ID" value="NZ_PSNW01000001.1"/>
</dbReference>
<evidence type="ECO:0000256" key="5">
    <source>
        <dbReference type="ARBA" id="ARBA00022496"/>
    </source>
</evidence>
<evidence type="ECO:0000256" key="11">
    <source>
        <dbReference type="ARBA" id="ARBA00023136"/>
    </source>
</evidence>
<evidence type="ECO:0000256" key="14">
    <source>
        <dbReference type="PROSITE-ProRule" id="PRU01360"/>
    </source>
</evidence>
<keyword evidence="10 15" id="KW-0798">TonB box</keyword>
<evidence type="ECO:0000256" key="13">
    <source>
        <dbReference type="ARBA" id="ARBA00023237"/>
    </source>
</evidence>
<evidence type="ECO:0000259" key="17">
    <source>
        <dbReference type="Pfam" id="PF00593"/>
    </source>
</evidence>
<dbReference type="GO" id="GO:0015891">
    <property type="term" value="P:siderophore transport"/>
    <property type="evidence" value="ECO:0007669"/>
    <property type="project" value="InterPro"/>
</dbReference>
<evidence type="ECO:0000256" key="1">
    <source>
        <dbReference type="ARBA" id="ARBA00004571"/>
    </source>
</evidence>
<dbReference type="FunFam" id="2.170.130.10:FF:000010">
    <property type="entry name" value="Ferripyoverdine receptor"/>
    <property type="match status" value="1"/>
</dbReference>
<dbReference type="OrthoDB" id="8663017at2"/>
<dbReference type="PANTHER" id="PTHR32552">
    <property type="entry name" value="FERRICHROME IRON RECEPTOR-RELATED"/>
    <property type="match status" value="1"/>
</dbReference>
<comment type="subcellular location">
    <subcellularLocation>
        <location evidence="1 14">Cell outer membrane</location>
        <topology evidence="1 14">Multi-pass membrane protein</topology>
    </subcellularLocation>
</comment>
<dbReference type="PANTHER" id="PTHR32552:SF74">
    <property type="entry name" value="HYDROXAMATE SIDEROPHORE RECEPTOR FHUE"/>
    <property type="match status" value="1"/>
</dbReference>
<keyword evidence="8" id="KW-0408">Iron</keyword>
<dbReference type="InterPro" id="IPR037066">
    <property type="entry name" value="Plug_dom_sf"/>
</dbReference>
<dbReference type="InterPro" id="IPR012910">
    <property type="entry name" value="Plug_dom"/>
</dbReference>
<dbReference type="InterPro" id="IPR036942">
    <property type="entry name" value="Beta-barrel_TonB_sf"/>
</dbReference>
<reference evidence="19 20" key="1">
    <citation type="submission" date="2018-02" db="EMBL/GenBank/DDBJ databases">
        <title>Genome sequencing of Solimonas sp. HR-BB.</title>
        <authorList>
            <person name="Lee Y."/>
            <person name="Jeon C.O."/>
        </authorList>
    </citation>
    <scope>NUCLEOTIDE SEQUENCE [LARGE SCALE GENOMIC DNA]</scope>
    <source>
        <strain evidence="19 20">HR-BB</strain>
    </source>
</reference>
<proteinExistence type="inferred from homology"/>
<dbReference type="Pfam" id="PF00593">
    <property type="entry name" value="TonB_dep_Rec_b-barrel"/>
    <property type="match status" value="1"/>
</dbReference>
<dbReference type="InterPro" id="IPR000531">
    <property type="entry name" value="Beta-barrel_TonB"/>
</dbReference>
<dbReference type="PROSITE" id="PS52016">
    <property type="entry name" value="TONB_DEPENDENT_REC_3"/>
    <property type="match status" value="1"/>
</dbReference>
<evidence type="ECO:0000256" key="4">
    <source>
        <dbReference type="ARBA" id="ARBA00022452"/>
    </source>
</evidence>
<protein>
    <submittedName>
        <fullName evidence="19">TonB-dependent siderophore receptor</fullName>
    </submittedName>
</protein>
<keyword evidence="7 16" id="KW-0732">Signal</keyword>
<organism evidence="19 20">
    <name type="scientific">Solimonas fluminis</name>
    <dbReference type="NCBI Taxonomy" id="2086571"/>
    <lineage>
        <taxon>Bacteria</taxon>
        <taxon>Pseudomonadati</taxon>
        <taxon>Pseudomonadota</taxon>
        <taxon>Gammaproteobacteria</taxon>
        <taxon>Nevskiales</taxon>
        <taxon>Nevskiaceae</taxon>
        <taxon>Solimonas</taxon>
    </lineage>
</organism>
<evidence type="ECO:0000256" key="12">
    <source>
        <dbReference type="ARBA" id="ARBA00023170"/>
    </source>
</evidence>
<name>A0A2S5TLB4_9GAMM</name>
<feature type="domain" description="TonB-dependent receptor-like beta-barrel" evidence="17">
    <location>
        <begin position="244"/>
        <end position="703"/>
    </location>
</feature>
<feature type="chain" id="PRO_5015739400" evidence="16">
    <location>
        <begin position="32"/>
        <end position="733"/>
    </location>
</feature>
<dbReference type="SUPFAM" id="SSF56935">
    <property type="entry name" value="Porins"/>
    <property type="match status" value="1"/>
</dbReference>
<comment type="caution">
    <text evidence="19">The sequence shown here is derived from an EMBL/GenBank/DDBJ whole genome shotgun (WGS) entry which is preliminary data.</text>
</comment>